<dbReference type="GO" id="GO:0003723">
    <property type="term" value="F:RNA binding"/>
    <property type="evidence" value="ECO:0007669"/>
    <property type="project" value="UniProtKB-KW"/>
</dbReference>
<keyword evidence="3" id="KW-0540">Nuclease</keyword>
<evidence type="ECO:0000313" key="10">
    <source>
        <dbReference type="Proteomes" id="UP000765509"/>
    </source>
</evidence>
<dbReference type="PROSITE" id="PS50994">
    <property type="entry name" value="INTEGRASE"/>
    <property type="match status" value="1"/>
</dbReference>
<dbReference type="GO" id="GO:0015074">
    <property type="term" value="P:DNA integration"/>
    <property type="evidence" value="ECO:0007669"/>
    <property type="project" value="InterPro"/>
</dbReference>
<evidence type="ECO:0000256" key="6">
    <source>
        <dbReference type="ARBA" id="ARBA00022884"/>
    </source>
</evidence>
<feature type="domain" description="Integrase catalytic" evidence="8">
    <location>
        <begin position="372"/>
        <end position="542"/>
    </location>
</feature>
<keyword evidence="4" id="KW-0255">Endonuclease</keyword>
<comment type="caution">
    <text evidence="9">The sequence shown here is derived from an EMBL/GenBank/DDBJ whole genome shotgun (WGS) entry which is preliminary data.</text>
</comment>
<dbReference type="CDD" id="cd09274">
    <property type="entry name" value="RNase_HI_RT_Ty3"/>
    <property type="match status" value="1"/>
</dbReference>
<name>A0A9Q3DBI0_9BASI</name>
<proteinExistence type="predicted"/>
<dbReference type="GO" id="GO:0005634">
    <property type="term" value="C:nucleus"/>
    <property type="evidence" value="ECO:0007669"/>
    <property type="project" value="UniProtKB-ARBA"/>
</dbReference>
<dbReference type="InterPro" id="IPR012337">
    <property type="entry name" value="RNaseH-like_sf"/>
</dbReference>
<dbReference type="PANTHER" id="PTHR37984:SF5">
    <property type="entry name" value="PROTEIN NYNRIN-LIKE"/>
    <property type="match status" value="1"/>
</dbReference>
<dbReference type="InterPro" id="IPR036397">
    <property type="entry name" value="RNaseH_sf"/>
</dbReference>
<dbReference type="InterPro" id="IPR041373">
    <property type="entry name" value="RT_RNaseH"/>
</dbReference>
<keyword evidence="1" id="KW-0808">Transferase</keyword>
<reference evidence="9" key="1">
    <citation type="submission" date="2021-03" db="EMBL/GenBank/DDBJ databases">
        <title>Draft genome sequence of rust myrtle Austropuccinia psidii MF-1, a brazilian biotype.</title>
        <authorList>
            <person name="Quecine M.C."/>
            <person name="Pachon D.M.R."/>
            <person name="Bonatelli M.L."/>
            <person name="Correr F.H."/>
            <person name="Franceschini L.M."/>
            <person name="Leite T.F."/>
            <person name="Margarido G.R.A."/>
            <person name="Almeida C.A."/>
            <person name="Ferrarezi J.A."/>
            <person name="Labate C.A."/>
        </authorList>
    </citation>
    <scope>NUCLEOTIDE SEQUENCE</scope>
    <source>
        <strain evidence="9">MF-1</strain>
    </source>
</reference>
<dbReference type="InterPro" id="IPR050951">
    <property type="entry name" value="Retrovirus_Pol_polyprotein"/>
</dbReference>
<evidence type="ECO:0000259" key="8">
    <source>
        <dbReference type="PROSITE" id="PS50994"/>
    </source>
</evidence>
<keyword evidence="10" id="KW-1185">Reference proteome</keyword>
<dbReference type="EMBL" id="AVOT02014176">
    <property type="protein sequence ID" value="MBW0497421.1"/>
    <property type="molecule type" value="Genomic_DNA"/>
</dbReference>
<evidence type="ECO:0000256" key="4">
    <source>
        <dbReference type="ARBA" id="ARBA00022759"/>
    </source>
</evidence>
<dbReference type="GO" id="GO:0003964">
    <property type="term" value="F:RNA-directed DNA polymerase activity"/>
    <property type="evidence" value="ECO:0007669"/>
    <property type="project" value="UniProtKB-KW"/>
</dbReference>
<dbReference type="PANTHER" id="PTHR37984">
    <property type="entry name" value="PROTEIN CBG26694"/>
    <property type="match status" value="1"/>
</dbReference>
<dbReference type="GO" id="GO:0004519">
    <property type="term" value="F:endonuclease activity"/>
    <property type="evidence" value="ECO:0007669"/>
    <property type="project" value="UniProtKB-KW"/>
</dbReference>
<keyword evidence="7" id="KW-0695">RNA-directed DNA polymerase</keyword>
<keyword evidence="6" id="KW-0694">RNA-binding</keyword>
<keyword evidence="5" id="KW-0378">Hydrolase</keyword>
<dbReference type="Gene3D" id="1.10.340.70">
    <property type="match status" value="1"/>
</dbReference>
<dbReference type="Pfam" id="PF17921">
    <property type="entry name" value="Integrase_H2C2"/>
    <property type="match status" value="1"/>
</dbReference>
<dbReference type="GO" id="GO:0016787">
    <property type="term" value="F:hydrolase activity"/>
    <property type="evidence" value="ECO:0007669"/>
    <property type="project" value="UniProtKB-KW"/>
</dbReference>
<dbReference type="SUPFAM" id="SSF53098">
    <property type="entry name" value="Ribonuclease H-like"/>
    <property type="match status" value="1"/>
</dbReference>
<dbReference type="InterPro" id="IPR043502">
    <property type="entry name" value="DNA/RNA_pol_sf"/>
</dbReference>
<accession>A0A9Q3DBI0</accession>
<dbReference type="Pfam" id="PF17917">
    <property type="entry name" value="RT_RNaseH"/>
    <property type="match status" value="1"/>
</dbReference>
<evidence type="ECO:0000313" key="9">
    <source>
        <dbReference type="EMBL" id="MBW0497421.1"/>
    </source>
</evidence>
<gene>
    <name evidence="9" type="ORF">O181_037136</name>
</gene>
<sequence length="603" mass="69763">MKEELIEILLQYRAAFSSDNEPLGAINGHEVEKMLNVERPYPPLLERPSYPPISKAREALESHINELMKLGVLRNLYIDAFGEGLSAALHQVQIFNNKPHKGPIFFISIQIKPTEARYGARKMECLCLIWDLEELHYYLYGSVFEVITDCNAVKALLNMKIPNRHVLRWQSAIQEYRGNMTIVHKSGNIHKNSDGWSRWELANTYDNHGYVNRSAESQIQIEVIKITDVGTELFVEVQESYKQERNCHIHTSLLDKDFKDESLANSLDDIWKISYDNGILHLFDGILYHRYKHTCVMVLCSRILINTRILECHDNIYSGHLSEDRIMETIKTCSWWPPCRKDVSEYCHSFDTFQKANKATGRIFSLMIHIQKPSTPWEVVHMDWVTFLPPGGDKSYNECLVIVERYRKTPIFLPCHKDDKAMDTALLIWNRVIAHTGLFKNIISDREPKFTSALWNHLHKRLGTKLLFLTAYHPQTDGLEERMIQTLEDMIRGFCAYGLELNDCNGFIHNCCTLIPALELAYKTSTHSSTGKTPAMLEKGWNPTLSVDTLKKDLVEIHPNSSRFKLLLDKGRHHAKQSMNDAFEYAKKKWGKSHKNPEFKIGE</sequence>
<keyword evidence="2" id="KW-0548">Nucleotidyltransferase</keyword>
<dbReference type="Proteomes" id="UP000765509">
    <property type="component" value="Unassembled WGS sequence"/>
</dbReference>
<dbReference type="Gene3D" id="3.30.420.10">
    <property type="entry name" value="Ribonuclease H-like superfamily/Ribonuclease H"/>
    <property type="match status" value="1"/>
</dbReference>
<evidence type="ECO:0000256" key="2">
    <source>
        <dbReference type="ARBA" id="ARBA00022695"/>
    </source>
</evidence>
<organism evidence="9 10">
    <name type="scientific">Austropuccinia psidii MF-1</name>
    <dbReference type="NCBI Taxonomy" id="1389203"/>
    <lineage>
        <taxon>Eukaryota</taxon>
        <taxon>Fungi</taxon>
        <taxon>Dikarya</taxon>
        <taxon>Basidiomycota</taxon>
        <taxon>Pucciniomycotina</taxon>
        <taxon>Pucciniomycetes</taxon>
        <taxon>Pucciniales</taxon>
        <taxon>Sphaerophragmiaceae</taxon>
        <taxon>Austropuccinia</taxon>
    </lineage>
</organism>
<evidence type="ECO:0000256" key="1">
    <source>
        <dbReference type="ARBA" id="ARBA00022679"/>
    </source>
</evidence>
<evidence type="ECO:0000256" key="5">
    <source>
        <dbReference type="ARBA" id="ARBA00022801"/>
    </source>
</evidence>
<evidence type="ECO:0000256" key="3">
    <source>
        <dbReference type="ARBA" id="ARBA00022722"/>
    </source>
</evidence>
<dbReference type="OrthoDB" id="417598at2759"/>
<dbReference type="InterPro" id="IPR001584">
    <property type="entry name" value="Integrase_cat-core"/>
</dbReference>
<dbReference type="SUPFAM" id="SSF56672">
    <property type="entry name" value="DNA/RNA polymerases"/>
    <property type="match status" value="1"/>
</dbReference>
<dbReference type="AlphaFoldDB" id="A0A9Q3DBI0"/>
<dbReference type="InterPro" id="IPR041588">
    <property type="entry name" value="Integrase_H2C2"/>
</dbReference>
<protein>
    <recommendedName>
        <fullName evidence="8">Integrase catalytic domain-containing protein</fullName>
    </recommendedName>
</protein>
<evidence type="ECO:0000256" key="7">
    <source>
        <dbReference type="ARBA" id="ARBA00022918"/>
    </source>
</evidence>